<dbReference type="RefSeq" id="WP_212120861.1">
    <property type="nucleotide sequence ID" value="NZ_JAGTPX020000010.1"/>
</dbReference>
<protein>
    <submittedName>
        <fullName evidence="2">Uncharacterized protein</fullName>
    </submittedName>
</protein>
<evidence type="ECO:0000256" key="1">
    <source>
        <dbReference type="SAM" id="Phobius"/>
    </source>
</evidence>
<accession>A0A941JKC1</accession>
<feature type="transmembrane region" description="Helical" evidence="1">
    <location>
        <begin position="53"/>
        <end position="75"/>
    </location>
</feature>
<keyword evidence="1" id="KW-0812">Transmembrane</keyword>
<comment type="caution">
    <text evidence="2">The sequence shown here is derived from an EMBL/GenBank/DDBJ whole genome shotgun (WGS) entry which is preliminary data.</text>
</comment>
<dbReference type="Pfam" id="PF06923">
    <property type="entry name" value="GutM"/>
    <property type="match status" value="1"/>
</dbReference>
<dbReference type="InterPro" id="IPR009693">
    <property type="entry name" value="Glucitol_operon_activator"/>
</dbReference>
<dbReference type="AlphaFoldDB" id="A0A941JKC1"/>
<keyword evidence="1" id="KW-0472">Membrane</keyword>
<name>A0A941JKC1_NIACI</name>
<gene>
    <name evidence="2" type="ORF">KD144_19065</name>
</gene>
<organism evidence="2">
    <name type="scientific">Niallia circulans</name>
    <name type="common">Bacillus circulans</name>
    <dbReference type="NCBI Taxonomy" id="1397"/>
    <lineage>
        <taxon>Bacteria</taxon>
        <taxon>Bacillati</taxon>
        <taxon>Bacillota</taxon>
        <taxon>Bacilli</taxon>
        <taxon>Bacillales</taxon>
        <taxon>Bacillaceae</taxon>
        <taxon>Niallia</taxon>
    </lineage>
</organism>
<keyword evidence="1" id="KW-1133">Transmembrane helix</keyword>
<dbReference type="EMBL" id="JAGTPX010000024">
    <property type="protein sequence ID" value="MBR8671640.1"/>
    <property type="molecule type" value="Genomic_DNA"/>
</dbReference>
<sequence length="128" mass="14778">MGSIAILATVIILLQSVFSLYQVQYYNRFVRNLAKKYRGNKGYDLITDVAKHLFTSAVIVVVTDINGVIMELYFYSGLTIFSKFKRFEKFDGEKLDNELVSLMDQEKSSLKKKAFKQLVMKRMEAITI</sequence>
<reference evidence="2" key="1">
    <citation type="submission" date="2021-04" db="EMBL/GenBank/DDBJ databases">
        <title>Genomic analysis of electroactive and textile dye degrading Bacillus circulans strain: DC10 isolated from constructed wetland-microbial fuel cells treating textile dye wastewaters.</title>
        <authorList>
            <person name="Patel D.U."/>
            <person name="Desai C.R."/>
        </authorList>
    </citation>
    <scope>NUCLEOTIDE SEQUENCE</scope>
    <source>
        <strain evidence="2">DC10</strain>
    </source>
</reference>
<proteinExistence type="predicted"/>
<evidence type="ECO:0000313" key="2">
    <source>
        <dbReference type="EMBL" id="MBR8671640.1"/>
    </source>
</evidence>